<feature type="chain" id="PRO_5003320020" evidence="3">
    <location>
        <begin position="20"/>
        <end position="251"/>
    </location>
</feature>
<dbReference type="PROSITE" id="PS00903">
    <property type="entry name" value="CYT_DCMP_DEAMINASES_1"/>
    <property type="match status" value="1"/>
</dbReference>
<dbReference type="Pfam" id="PF00383">
    <property type="entry name" value="dCMP_cyt_deam_1"/>
    <property type="match status" value="1"/>
</dbReference>
<dbReference type="KEGG" id="dfa:DFA_03058"/>
<proteinExistence type="predicted"/>
<keyword evidence="1" id="KW-0479">Metal-binding</keyword>
<gene>
    <name evidence="5" type="ORF">DFA_03058</name>
</gene>
<dbReference type="Gene3D" id="3.40.140.10">
    <property type="entry name" value="Cytidine Deaminase, domain 2"/>
    <property type="match status" value="1"/>
</dbReference>
<dbReference type="GO" id="GO:0052717">
    <property type="term" value="F:tRNA-specific adenosine-34 deaminase activity"/>
    <property type="evidence" value="ECO:0007669"/>
    <property type="project" value="TreeGrafter"/>
</dbReference>
<dbReference type="CDD" id="cd01285">
    <property type="entry name" value="nucleoside_deaminase"/>
    <property type="match status" value="1"/>
</dbReference>
<dbReference type="OrthoDB" id="15457at2759"/>
<dbReference type="Proteomes" id="UP000007797">
    <property type="component" value="Unassembled WGS sequence"/>
</dbReference>
<organism evidence="5 6">
    <name type="scientific">Cavenderia fasciculata</name>
    <name type="common">Slime mold</name>
    <name type="synonym">Dictyostelium fasciculatum</name>
    <dbReference type="NCBI Taxonomy" id="261658"/>
    <lineage>
        <taxon>Eukaryota</taxon>
        <taxon>Amoebozoa</taxon>
        <taxon>Evosea</taxon>
        <taxon>Eumycetozoa</taxon>
        <taxon>Dictyostelia</taxon>
        <taxon>Acytosteliales</taxon>
        <taxon>Cavenderiaceae</taxon>
        <taxon>Cavenderia</taxon>
    </lineage>
</organism>
<dbReference type="InterPro" id="IPR016193">
    <property type="entry name" value="Cytidine_deaminase-like"/>
</dbReference>
<name>F4PGH9_CACFS</name>
<dbReference type="PROSITE" id="PS51747">
    <property type="entry name" value="CYT_DCMP_DEAMINASES_2"/>
    <property type="match status" value="1"/>
</dbReference>
<dbReference type="PANTHER" id="PTHR11079">
    <property type="entry name" value="CYTOSINE DEAMINASE FAMILY MEMBER"/>
    <property type="match status" value="1"/>
</dbReference>
<dbReference type="OMA" id="AINETYH"/>
<evidence type="ECO:0000256" key="1">
    <source>
        <dbReference type="ARBA" id="ARBA00022723"/>
    </source>
</evidence>
<dbReference type="RefSeq" id="XP_004362664.1">
    <property type="nucleotide sequence ID" value="XM_004362607.1"/>
</dbReference>
<keyword evidence="6" id="KW-1185">Reference proteome</keyword>
<sequence>MKFLISLLVLVCMVFVANAGTCPDSPFIDASLVGRGKYKDMAKPPYVKTPKDLNSTELHKHENWMKLALQITKAVNGRFGAVIVNENGTLACTGVNQGKINRINHGEIVAINNCSNLYTKNMFEGWTLYTTGEPCPMCQAAIMWTKFKTVVFGSYVSNMYCERCLNQLPISSAAINSLGYGIGHYTEIIGGVLEKETDKLFPTFCKTPKADPSGIQAVCNNGWSRKCSTTNSAFGAFDPAVQTYHSDSDSD</sequence>
<accession>F4PGH9</accession>
<keyword evidence="2" id="KW-0862">Zinc</keyword>
<dbReference type="GO" id="GO:0002100">
    <property type="term" value="P:tRNA wobble adenosine to inosine editing"/>
    <property type="evidence" value="ECO:0007669"/>
    <property type="project" value="TreeGrafter"/>
</dbReference>
<feature type="signal peptide" evidence="3">
    <location>
        <begin position="1"/>
        <end position="19"/>
    </location>
</feature>
<dbReference type="InterPro" id="IPR002125">
    <property type="entry name" value="CMP_dCMP_dom"/>
</dbReference>
<dbReference type="SUPFAM" id="SSF53927">
    <property type="entry name" value="Cytidine deaminase-like"/>
    <property type="match status" value="1"/>
</dbReference>
<dbReference type="STRING" id="1054147.F4PGH9"/>
<reference evidence="6" key="1">
    <citation type="journal article" date="2011" name="Genome Res.">
        <title>Phylogeny-wide analysis of social amoeba genomes highlights ancient origins for complex intercellular communication.</title>
        <authorList>
            <person name="Heidel A.J."/>
            <person name="Lawal H.M."/>
            <person name="Felder M."/>
            <person name="Schilde C."/>
            <person name="Helps N.R."/>
            <person name="Tunggal B."/>
            <person name="Rivero F."/>
            <person name="John U."/>
            <person name="Schleicher M."/>
            <person name="Eichinger L."/>
            <person name="Platzer M."/>
            <person name="Noegel A.A."/>
            <person name="Schaap P."/>
            <person name="Gloeckner G."/>
        </authorList>
    </citation>
    <scope>NUCLEOTIDE SEQUENCE [LARGE SCALE GENOMIC DNA]</scope>
    <source>
        <strain evidence="6">SH3</strain>
    </source>
</reference>
<evidence type="ECO:0000256" key="2">
    <source>
        <dbReference type="ARBA" id="ARBA00022833"/>
    </source>
</evidence>
<dbReference type="GeneID" id="14877271"/>
<evidence type="ECO:0000313" key="5">
    <source>
        <dbReference type="EMBL" id="EGG24813.1"/>
    </source>
</evidence>
<dbReference type="EMBL" id="GL883006">
    <property type="protein sequence ID" value="EGG24813.1"/>
    <property type="molecule type" value="Genomic_DNA"/>
</dbReference>
<evidence type="ECO:0000256" key="3">
    <source>
        <dbReference type="SAM" id="SignalP"/>
    </source>
</evidence>
<evidence type="ECO:0000313" key="6">
    <source>
        <dbReference type="Proteomes" id="UP000007797"/>
    </source>
</evidence>
<feature type="domain" description="CMP/dCMP-type deaminase" evidence="4">
    <location>
        <begin position="59"/>
        <end position="172"/>
    </location>
</feature>
<dbReference type="GO" id="GO:0008270">
    <property type="term" value="F:zinc ion binding"/>
    <property type="evidence" value="ECO:0007669"/>
    <property type="project" value="InterPro"/>
</dbReference>
<keyword evidence="3" id="KW-0732">Signal</keyword>
<dbReference type="AlphaFoldDB" id="F4PGH9"/>
<dbReference type="InterPro" id="IPR016192">
    <property type="entry name" value="APOBEC/CMP_deaminase_Zn-bd"/>
</dbReference>
<evidence type="ECO:0000259" key="4">
    <source>
        <dbReference type="PROSITE" id="PS51747"/>
    </source>
</evidence>
<protein>
    <submittedName>
        <fullName evidence="5">CMP/dCMP deaminase</fullName>
    </submittedName>
</protein>
<dbReference type="PANTHER" id="PTHR11079:SF152">
    <property type="entry name" value="CMP_DCMP DEAMINASE, ZINC-BINDING DOMAIN-CONTAINING PROTEIN-RELATED"/>
    <property type="match status" value="1"/>
</dbReference>